<feature type="region of interest" description="Disordered" evidence="1">
    <location>
        <begin position="22"/>
        <end position="61"/>
    </location>
</feature>
<name>A0A8S5NAQ5_9CAUD</name>
<evidence type="ECO:0000313" key="2">
    <source>
        <dbReference type="EMBL" id="DAD91524.1"/>
    </source>
</evidence>
<organism evidence="2">
    <name type="scientific">Myoviridae sp. ctx322</name>
    <dbReference type="NCBI Taxonomy" id="2826711"/>
    <lineage>
        <taxon>Viruses</taxon>
        <taxon>Duplodnaviria</taxon>
        <taxon>Heunggongvirae</taxon>
        <taxon>Uroviricota</taxon>
        <taxon>Caudoviricetes</taxon>
    </lineage>
</organism>
<feature type="compositionally biased region" description="Basic and acidic residues" evidence="1">
    <location>
        <begin position="22"/>
        <end position="34"/>
    </location>
</feature>
<reference evidence="2" key="1">
    <citation type="journal article" date="2021" name="Proc. Natl. Acad. Sci. U.S.A.">
        <title>A Catalog of Tens of Thousands of Viruses from Human Metagenomes Reveals Hidden Associations with Chronic Diseases.</title>
        <authorList>
            <person name="Tisza M.J."/>
            <person name="Buck C.B."/>
        </authorList>
    </citation>
    <scope>NUCLEOTIDE SEQUENCE</scope>
    <source>
        <strain evidence="2">Ctx322</strain>
    </source>
</reference>
<proteinExistence type="predicted"/>
<evidence type="ECO:0000256" key="1">
    <source>
        <dbReference type="SAM" id="MobiDB-lite"/>
    </source>
</evidence>
<protein>
    <submittedName>
        <fullName evidence="2">Uncharacterized protein</fullName>
    </submittedName>
</protein>
<sequence length="137" mass="15897">MEATKTTAEKLQEVILNKTLDNLKEETPKAEKKEKKASKTKASNSPAKAKAKKETKKAAEASLVEEVISKREVKYIYPEDCQDTLSRKTFRQKVRNQLHKLELEMLRIENKNSKEYKAKEKEYREYRSQYVKDGAAA</sequence>
<accession>A0A8S5NAQ5</accession>
<dbReference type="EMBL" id="BK015115">
    <property type="protein sequence ID" value="DAD91524.1"/>
    <property type="molecule type" value="Genomic_DNA"/>
</dbReference>